<proteinExistence type="predicted"/>
<sequence length="228" mass="26245">MVRLTSSFVLLFGALQWVSGSAVAEPHYNKQNVCKSNQYAKYQELSSYGPAKAYCKSKFQSTVTVTAKPRYYKRTAEPEPYQQTPANYASPKPTKCYGNKKDCLLSSVKAGPQSAAKTVCSCFVPQKTVTKTIYPTKKTTTKCTTKTTVGTVPRHYNIPVFEHDYDDIFEHDHHDFDDFDCLDYLDYLDYFDYFANDHYNNDHYNNDHYNERKSNMHKRATGPTRSHL</sequence>
<feature type="signal peptide" evidence="2">
    <location>
        <begin position="1"/>
        <end position="20"/>
    </location>
</feature>
<dbReference type="EMBL" id="BOLY01000004">
    <property type="protein sequence ID" value="GIZ44360.1"/>
    <property type="molecule type" value="Genomic_DNA"/>
</dbReference>
<evidence type="ECO:0000313" key="4">
    <source>
        <dbReference type="Proteomes" id="UP000825890"/>
    </source>
</evidence>
<dbReference type="AlphaFoldDB" id="A0A9P3CPP5"/>
<dbReference type="OrthoDB" id="3649735at2759"/>
<keyword evidence="2" id="KW-0732">Signal</keyword>
<dbReference type="RefSeq" id="XP_044658847.1">
    <property type="nucleotide sequence ID" value="XM_044802912.1"/>
</dbReference>
<protein>
    <submittedName>
        <fullName evidence="3">Uncharacterized protein</fullName>
    </submittedName>
</protein>
<dbReference type="Proteomes" id="UP000825890">
    <property type="component" value="Unassembled WGS sequence"/>
</dbReference>
<feature type="chain" id="PRO_5040317250" evidence="2">
    <location>
        <begin position="21"/>
        <end position="228"/>
    </location>
</feature>
<evidence type="ECO:0000256" key="2">
    <source>
        <dbReference type="SAM" id="SignalP"/>
    </source>
</evidence>
<organism evidence="3 4">
    <name type="scientific">Cercospora kikuchii</name>
    <dbReference type="NCBI Taxonomy" id="84275"/>
    <lineage>
        <taxon>Eukaryota</taxon>
        <taxon>Fungi</taxon>
        <taxon>Dikarya</taxon>
        <taxon>Ascomycota</taxon>
        <taxon>Pezizomycotina</taxon>
        <taxon>Dothideomycetes</taxon>
        <taxon>Dothideomycetidae</taxon>
        <taxon>Mycosphaerellales</taxon>
        <taxon>Mycosphaerellaceae</taxon>
        <taxon>Cercospora</taxon>
    </lineage>
</organism>
<name>A0A9P3CPP5_9PEZI</name>
<gene>
    <name evidence="3" type="ORF">CKM354_000756000</name>
</gene>
<reference evidence="3 4" key="1">
    <citation type="submission" date="2021-01" db="EMBL/GenBank/DDBJ databases">
        <title>Cercospora kikuchii MAFF 305040 whole genome shotgun sequence.</title>
        <authorList>
            <person name="Kashiwa T."/>
            <person name="Suzuki T."/>
        </authorList>
    </citation>
    <scope>NUCLEOTIDE SEQUENCE [LARGE SCALE GENOMIC DNA]</scope>
    <source>
        <strain evidence="3 4">MAFF 305040</strain>
    </source>
</reference>
<evidence type="ECO:0000313" key="3">
    <source>
        <dbReference type="EMBL" id="GIZ44360.1"/>
    </source>
</evidence>
<feature type="region of interest" description="Disordered" evidence="1">
    <location>
        <begin position="209"/>
        <end position="228"/>
    </location>
</feature>
<evidence type="ECO:0000256" key="1">
    <source>
        <dbReference type="SAM" id="MobiDB-lite"/>
    </source>
</evidence>
<comment type="caution">
    <text evidence="3">The sequence shown here is derived from an EMBL/GenBank/DDBJ whole genome shotgun (WGS) entry which is preliminary data.</text>
</comment>
<dbReference type="GeneID" id="68293135"/>
<accession>A0A9P3CPP5</accession>
<feature type="compositionally biased region" description="Basic residues" evidence="1">
    <location>
        <begin position="215"/>
        <end position="228"/>
    </location>
</feature>
<keyword evidence="4" id="KW-1185">Reference proteome</keyword>